<comment type="caution">
    <text evidence="7">The sequence shown here is derived from an EMBL/GenBank/DDBJ whole genome shotgun (WGS) entry which is preliminary data.</text>
</comment>
<dbReference type="InterPro" id="IPR052737">
    <property type="entry name" value="Omega-amidase_YafV"/>
</dbReference>
<dbReference type="PANTHER" id="PTHR47799:SF1">
    <property type="entry name" value="OMEGA-AMIDASE YAFV"/>
    <property type="match status" value="1"/>
</dbReference>
<keyword evidence="8" id="KW-1185">Reference proteome</keyword>
<dbReference type="CDD" id="cd07575">
    <property type="entry name" value="Xc-1258_like"/>
    <property type="match status" value="1"/>
</dbReference>
<organism evidence="7 8">
    <name type="scientific">Vicingus serpentipes</name>
    <dbReference type="NCBI Taxonomy" id="1926625"/>
    <lineage>
        <taxon>Bacteria</taxon>
        <taxon>Pseudomonadati</taxon>
        <taxon>Bacteroidota</taxon>
        <taxon>Flavobacteriia</taxon>
        <taxon>Flavobacteriales</taxon>
        <taxon>Vicingaceae</taxon>
        <taxon>Vicingus</taxon>
    </lineage>
</organism>
<evidence type="ECO:0000256" key="5">
    <source>
        <dbReference type="ARBA" id="ARBA00072139"/>
    </source>
</evidence>
<accession>A0A5C6RR14</accession>
<dbReference type="NCBIfam" id="NF007757">
    <property type="entry name" value="PRK10438.1"/>
    <property type="match status" value="1"/>
</dbReference>
<dbReference type="EMBL" id="VOOS01000004">
    <property type="protein sequence ID" value="TXB64718.1"/>
    <property type="molecule type" value="Genomic_DNA"/>
</dbReference>
<proteinExistence type="inferred from homology"/>
<dbReference type="GO" id="GO:0106008">
    <property type="term" value="F:2-oxoglutaramate amidase activity"/>
    <property type="evidence" value="ECO:0007669"/>
    <property type="project" value="TreeGrafter"/>
</dbReference>
<dbReference type="Proteomes" id="UP000321721">
    <property type="component" value="Unassembled WGS sequence"/>
</dbReference>
<evidence type="ECO:0000256" key="4">
    <source>
        <dbReference type="ARBA" id="ARBA00052904"/>
    </source>
</evidence>
<keyword evidence="2 7" id="KW-0378">Hydrolase</keyword>
<protein>
    <recommendedName>
        <fullName evidence="5">Omega-amidase YafV</fullName>
        <ecNumber evidence="3">3.5.1.3</ecNumber>
    </recommendedName>
</protein>
<sequence>MNLKITIIQSELHWENVEENLAMFAKKIEAINEQTDIVVLPEMFTTGFSMESVKLAEKMDGKSVKWMKQLAVKKNAVITGSIIIEEEGKYFNRLLWVQPDENVLTYDKRHLFRMAEEDKHFTAGEERLIVEWKGWKVCPLICYDLRFPVWSRNSLPAFDCLIYVANWPEARKEPWYKLLEARAIENQVYVVGVNRVGFDGKDISYSGNSAVIDPKGNSISNIKTKLNETVTIELNKQALEDFREKFPVGLDADDFEVYI</sequence>
<dbReference type="SUPFAM" id="SSF56317">
    <property type="entry name" value="Carbon-nitrogen hydrolase"/>
    <property type="match status" value="1"/>
</dbReference>
<dbReference type="RefSeq" id="WP_147100955.1">
    <property type="nucleotide sequence ID" value="NZ_VOOS01000004.1"/>
</dbReference>
<dbReference type="AlphaFoldDB" id="A0A5C6RR14"/>
<dbReference type="InterPro" id="IPR003010">
    <property type="entry name" value="C-N_Hydrolase"/>
</dbReference>
<dbReference type="InterPro" id="IPR036526">
    <property type="entry name" value="C-N_Hydrolase_sf"/>
</dbReference>
<dbReference type="EC" id="3.5.1.3" evidence="3"/>
<dbReference type="PROSITE" id="PS50263">
    <property type="entry name" value="CN_HYDROLASE"/>
    <property type="match status" value="1"/>
</dbReference>
<dbReference type="PANTHER" id="PTHR47799">
    <property type="entry name" value="OMEGA-AMIDASE YAFV"/>
    <property type="match status" value="1"/>
</dbReference>
<comment type="similarity">
    <text evidence="1">Belongs to the carbon-nitrogen hydrolase superfamily. NIT1/NIT2 family.</text>
</comment>
<dbReference type="GO" id="GO:0050152">
    <property type="term" value="F:omega-amidase activity"/>
    <property type="evidence" value="ECO:0007669"/>
    <property type="project" value="UniProtKB-EC"/>
</dbReference>
<name>A0A5C6RR14_9FLAO</name>
<evidence type="ECO:0000313" key="8">
    <source>
        <dbReference type="Proteomes" id="UP000321721"/>
    </source>
</evidence>
<dbReference type="FunFam" id="3.60.110.10:FF:000004">
    <property type="entry name" value="Carbon-nitrogen hydrolase"/>
    <property type="match status" value="1"/>
</dbReference>
<evidence type="ECO:0000313" key="7">
    <source>
        <dbReference type="EMBL" id="TXB64718.1"/>
    </source>
</evidence>
<gene>
    <name evidence="7" type="ORF">FRY74_09715</name>
</gene>
<evidence type="ECO:0000256" key="3">
    <source>
        <dbReference type="ARBA" id="ARBA00039118"/>
    </source>
</evidence>
<evidence type="ECO:0000259" key="6">
    <source>
        <dbReference type="PROSITE" id="PS50263"/>
    </source>
</evidence>
<evidence type="ECO:0000256" key="2">
    <source>
        <dbReference type="ARBA" id="ARBA00022801"/>
    </source>
</evidence>
<dbReference type="Gene3D" id="3.60.110.10">
    <property type="entry name" value="Carbon-nitrogen hydrolase"/>
    <property type="match status" value="1"/>
</dbReference>
<comment type="catalytic activity">
    <reaction evidence="4">
        <text>a monoamide of a dicarboxylate + H2O = a dicarboxylate + NH4(+)</text>
        <dbReference type="Rhea" id="RHEA:11716"/>
        <dbReference type="ChEBI" id="CHEBI:15377"/>
        <dbReference type="ChEBI" id="CHEBI:28938"/>
        <dbReference type="ChEBI" id="CHEBI:28965"/>
        <dbReference type="ChEBI" id="CHEBI:77450"/>
        <dbReference type="EC" id="3.5.1.3"/>
    </reaction>
</comment>
<feature type="domain" description="CN hydrolase" evidence="6">
    <location>
        <begin position="3"/>
        <end position="236"/>
    </location>
</feature>
<evidence type="ECO:0000256" key="1">
    <source>
        <dbReference type="ARBA" id="ARBA00010613"/>
    </source>
</evidence>
<dbReference type="Pfam" id="PF00795">
    <property type="entry name" value="CN_hydrolase"/>
    <property type="match status" value="1"/>
</dbReference>
<reference evidence="7 8" key="1">
    <citation type="submission" date="2019-08" db="EMBL/GenBank/DDBJ databases">
        <title>Genome of Vicingus serpentipes NCIMB 15042.</title>
        <authorList>
            <person name="Bowman J.P."/>
        </authorList>
    </citation>
    <scope>NUCLEOTIDE SEQUENCE [LARGE SCALE GENOMIC DNA]</scope>
    <source>
        <strain evidence="7 8">NCIMB 15042</strain>
    </source>
</reference>
<dbReference type="OrthoDB" id="9811121at2"/>